<dbReference type="AlphaFoldDB" id="A0A1F8AWC8"/>
<sequence length="92" mass="10487">MPESDRLINALTAYDLAMSRLSTDEREKVELLTEKMEEMRRSRGLPLSEETWQILYPEVAISIPGSHAAYQKAVNLVDFEVGRQNLVDGILH</sequence>
<proteinExistence type="predicted"/>
<protein>
    <submittedName>
        <fullName evidence="1">Uncharacterized protein</fullName>
    </submittedName>
</protein>
<dbReference type="EMBL" id="MGGZ01000040">
    <property type="protein sequence ID" value="OGM56064.1"/>
    <property type="molecule type" value="Genomic_DNA"/>
</dbReference>
<reference evidence="1 2" key="1">
    <citation type="journal article" date="2016" name="Nat. Commun.">
        <title>Thousands of microbial genomes shed light on interconnected biogeochemical processes in an aquifer system.</title>
        <authorList>
            <person name="Anantharaman K."/>
            <person name="Brown C.T."/>
            <person name="Hug L.A."/>
            <person name="Sharon I."/>
            <person name="Castelle C.J."/>
            <person name="Probst A.J."/>
            <person name="Thomas B.C."/>
            <person name="Singh A."/>
            <person name="Wilkins M.J."/>
            <person name="Karaoz U."/>
            <person name="Brodie E.L."/>
            <person name="Williams K.H."/>
            <person name="Hubbard S.S."/>
            <person name="Banfield J.F."/>
        </authorList>
    </citation>
    <scope>NUCLEOTIDE SEQUENCE [LARGE SCALE GENOMIC DNA]</scope>
</reference>
<comment type="caution">
    <text evidence="1">The sequence shown here is derived from an EMBL/GenBank/DDBJ whole genome shotgun (WGS) entry which is preliminary data.</text>
</comment>
<dbReference type="STRING" id="1802513.A3E46_02865"/>
<evidence type="ECO:0000313" key="2">
    <source>
        <dbReference type="Proteomes" id="UP000178313"/>
    </source>
</evidence>
<dbReference type="Proteomes" id="UP000178313">
    <property type="component" value="Unassembled WGS sequence"/>
</dbReference>
<gene>
    <name evidence="1" type="ORF">A3E46_02865</name>
</gene>
<evidence type="ECO:0000313" key="1">
    <source>
        <dbReference type="EMBL" id="OGM56064.1"/>
    </source>
</evidence>
<accession>A0A1F8AWC8</accession>
<name>A0A1F8AWC8_9BACT</name>
<organism evidence="1 2">
    <name type="scientific">Candidatus Woesebacteria bacterium RIFCSPHIGHO2_12_FULL_46_16</name>
    <dbReference type="NCBI Taxonomy" id="1802513"/>
    <lineage>
        <taxon>Bacteria</taxon>
        <taxon>Candidatus Woeseibacteriota</taxon>
    </lineage>
</organism>